<sequence>MFFSKDGRWTNLVQVGGTASTMGLHIVSATVVGLAIGYFLDDIFGTKPWLIMIFFVFGVMAGFKMVIEDFRKLQRREEARKSGSLKHNGDEGAGDDQSAG</sequence>
<keyword evidence="2" id="KW-0472">Membrane</keyword>
<gene>
    <name evidence="3" type="ORF">GKC30_07225</name>
</gene>
<feature type="region of interest" description="Disordered" evidence="1">
    <location>
        <begin position="78"/>
        <end position="100"/>
    </location>
</feature>
<accession>A0A7K1KN09</accession>
<keyword evidence="4" id="KW-1185">Reference proteome</keyword>
<dbReference type="InterPro" id="IPR032820">
    <property type="entry name" value="ATPase_put"/>
</dbReference>
<dbReference type="RefSeq" id="WP_155933563.1">
    <property type="nucleotide sequence ID" value="NZ_WODC01000004.1"/>
</dbReference>
<name>A0A7K1KN09_9BACT</name>
<feature type="transmembrane region" description="Helical" evidence="2">
    <location>
        <begin position="49"/>
        <end position="67"/>
    </location>
</feature>
<evidence type="ECO:0008006" key="5">
    <source>
        <dbReference type="Google" id="ProtNLM"/>
    </source>
</evidence>
<protein>
    <recommendedName>
        <fullName evidence="5">ATP synthase protein I</fullName>
    </recommendedName>
</protein>
<keyword evidence="2" id="KW-0812">Transmembrane</keyword>
<dbReference type="Proteomes" id="UP000461162">
    <property type="component" value="Unassembled WGS sequence"/>
</dbReference>
<evidence type="ECO:0000256" key="2">
    <source>
        <dbReference type="SAM" id="Phobius"/>
    </source>
</evidence>
<proteinExistence type="predicted"/>
<evidence type="ECO:0000313" key="4">
    <source>
        <dbReference type="Proteomes" id="UP000461162"/>
    </source>
</evidence>
<comment type="caution">
    <text evidence="3">The sequence shown here is derived from an EMBL/GenBank/DDBJ whole genome shotgun (WGS) entry which is preliminary data.</text>
</comment>
<organism evidence="3 4">
    <name type="scientific">Pseudodesulfovibrio alkaliphilus</name>
    <dbReference type="NCBI Taxonomy" id="2661613"/>
    <lineage>
        <taxon>Bacteria</taxon>
        <taxon>Pseudomonadati</taxon>
        <taxon>Thermodesulfobacteriota</taxon>
        <taxon>Desulfovibrionia</taxon>
        <taxon>Desulfovibrionales</taxon>
        <taxon>Desulfovibrionaceae</taxon>
    </lineage>
</organism>
<evidence type="ECO:0000256" key="1">
    <source>
        <dbReference type="SAM" id="MobiDB-lite"/>
    </source>
</evidence>
<dbReference type="Pfam" id="PF09527">
    <property type="entry name" value="ATPase_gene1"/>
    <property type="match status" value="1"/>
</dbReference>
<keyword evidence="2" id="KW-1133">Transmembrane helix</keyword>
<dbReference type="AlphaFoldDB" id="A0A7K1KN09"/>
<dbReference type="EMBL" id="WODC01000004">
    <property type="protein sequence ID" value="MUM77417.1"/>
    <property type="molecule type" value="Genomic_DNA"/>
</dbReference>
<feature type="transmembrane region" description="Helical" evidence="2">
    <location>
        <begin position="12"/>
        <end position="37"/>
    </location>
</feature>
<reference evidence="3 4" key="1">
    <citation type="submission" date="2019-11" db="EMBL/GenBank/DDBJ databases">
        <title>Pseudodesulfovibrio alkaliphilus, sp. nov., an alkaliphilic sulfate-reducing bacteria from mud volcano of Taman peninsula, Russia.</title>
        <authorList>
            <person name="Frolova A."/>
            <person name="Merkel A.Y."/>
            <person name="Slobodkin A.I."/>
        </authorList>
    </citation>
    <scope>NUCLEOTIDE SEQUENCE [LARGE SCALE GENOMIC DNA]</scope>
    <source>
        <strain evidence="3 4">F-1</strain>
    </source>
</reference>
<evidence type="ECO:0000313" key="3">
    <source>
        <dbReference type="EMBL" id="MUM77417.1"/>
    </source>
</evidence>